<evidence type="ECO:0000256" key="1">
    <source>
        <dbReference type="SAM" id="MobiDB-lite"/>
    </source>
</evidence>
<dbReference type="EMBL" id="BK067154">
    <property type="protein sequence ID" value="DBA56683.1"/>
    <property type="molecule type" value="Viral_cRNA"/>
</dbReference>
<organism evidence="2">
    <name type="scientific">Neotermes castaneus orthomyxovirus 1</name>
    <dbReference type="NCBI Taxonomy" id="3133494"/>
    <lineage>
        <taxon>Viruses</taxon>
        <taxon>Riboviria</taxon>
        <taxon>Orthornavirae</taxon>
        <taxon>Negarnaviricota</taxon>
        <taxon>Polyploviricotina</taxon>
        <taxon>Insthoviricetes</taxon>
        <taxon>Articulavirales</taxon>
        <taxon>Orthomyxoviridae</taxon>
    </lineage>
</organism>
<keyword evidence="2" id="KW-0946">Virion</keyword>
<dbReference type="GO" id="GO:0019013">
    <property type="term" value="C:viral nucleocapsid"/>
    <property type="evidence" value="ECO:0007669"/>
    <property type="project" value="UniProtKB-KW"/>
</dbReference>
<name>A0AAT9JNB6_9ORTO</name>
<protein>
    <submittedName>
        <fullName evidence="2">Nucleocapsid protein</fullName>
    </submittedName>
</protein>
<keyword evidence="2" id="KW-0543">Viral nucleoprotein</keyword>
<feature type="region of interest" description="Disordered" evidence="1">
    <location>
        <begin position="517"/>
        <end position="561"/>
    </location>
</feature>
<proteinExistence type="predicted"/>
<reference evidence="2" key="1">
    <citation type="journal article" date="2024" name="Microb. Genom.">
        <title>The hidden RNA viruses in Blattodea (cockroach and termite).</title>
        <authorList>
            <person name="Fan J."/>
            <person name="Jiang S."/>
            <person name="Li W."/>
            <person name="Li J."/>
            <person name="Pang R."/>
            <person name="Wu H."/>
        </authorList>
    </citation>
    <scope>NUCLEOTIDE SEQUENCE</scope>
    <source>
        <strain evidence="2">DE2017</strain>
    </source>
</reference>
<feature type="compositionally biased region" description="Polar residues" evidence="1">
    <location>
        <begin position="517"/>
        <end position="527"/>
    </location>
</feature>
<sequence length="561" mass="62365">MPGKERIDPITEEIYSRSRGPGLNLDISLKVKCIKLIIAIYNFVEGIITKGAPTIRPIEQQWYAQLQIGGLIYSAYQACRQSANGVGSILDKTRGKSVKVTLANQTGTVAVTIDNDVVQSQLASIAKELGIPFSKATGTDLKHWYGTMNPLITILTAASSRLREIRMGTSLTGTDKQNVMVECHKWGIPMSLGPINTGALMTPSQRSSIAQSMGIGIQLIMLSHTTGKFGGKWINAVERSLNYIPGIRDICTFINTTEKKKKPPLNTLLASIATIGSSREQHKVFPTIGQYKRAWDSLKQYGEEAATQLLDFSGKGAAYIYATNAKVKWIMPCGNGMQERLQQQLYFHVYWGTHTESKEVLSKITGEAAWANRADFADSFLSMGQSTTHREVAPVKLIWYSKLSNAKQTQYGNQIIADAPCHPVFAGMRIQKFSDKFLNNLESTSTVNQSKLDNFEDIKSYLQDYLNNLLIWVRGRGGRVEWGATNWFWVDRLKVIKTEDSVKWDVGEEIAEEIPSGSSFFYEQDPNSDAPRALKRKADDAQLDQGLSFKRAGTSSESMDI</sequence>
<accession>A0AAT9JNB6</accession>
<evidence type="ECO:0000313" key="2">
    <source>
        <dbReference type="EMBL" id="DBA56683.1"/>
    </source>
</evidence>